<dbReference type="Pfam" id="PF01071">
    <property type="entry name" value="GARS_A"/>
    <property type="match status" value="1"/>
</dbReference>
<evidence type="ECO:0000256" key="2">
    <source>
        <dbReference type="ARBA" id="ARBA00013255"/>
    </source>
</evidence>
<dbReference type="Gene3D" id="3.30.470.20">
    <property type="entry name" value="ATP-grasp fold, B domain"/>
    <property type="match status" value="1"/>
</dbReference>
<dbReference type="InterPro" id="IPR000115">
    <property type="entry name" value="PRibGlycinamide_synth"/>
</dbReference>
<evidence type="ECO:0000256" key="8">
    <source>
        <dbReference type="ARBA" id="ARBA00042242"/>
    </source>
</evidence>
<dbReference type="SUPFAM" id="SSF52440">
    <property type="entry name" value="PreATP-grasp domain"/>
    <property type="match status" value="1"/>
</dbReference>
<dbReference type="PROSITE" id="PS50975">
    <property type="entry name" value="ATP_GRASP"/>
    <property type="match status" value="1"/>
</dbReference>
<dbReference type="GO" id="GO:0046872">
    <property type="term" value="F:metal ion binding"/>
    <property type="evidence" value="ECO:0007669"/>
    <property type="project" value="InterPro"/>
</dbReference>
<dbReference type="AlphaFoldDB" id="A0A1H7BGG1"/>
<dbReference type="SUPFAM" id="SSF56059">
    <property type="entry name" value="Glutathione synthetase ATP-binding domain-like"/>
    <property type="match status" value="1"/>
</dbReference>
<dbReference type="Proteomes" id="UP000199403">
    <property type="component" value="Unassembled WGS sequence"/>
</dbReference>
<reference evidence="14" key="1">
    <citation type="submission" date="2016-10" db="EMBL/GenBank/DDBJ databases">
        <authorList>
            <person name="Varghese N."/>
            <person name="Submissions S."/>
        </authorList>
    </citation>
    <scope>NUCLEOTIDE SEQUENCE [LARGE SCALE GENOMIC DNA]</scope>
    <source>
        <strain evidence="14">IBRC-M 10761</strain>
    </source>
</reference>
<dbReference type="SMART" id="SM01209">
    <property type="entry name" value="GARS_A"/>
    <property type="match status" value="1"/>
</dbReference>
<dbReference type="NCBIfam" id="TIGR00877">
    <property type="entry name" value="purD"/>
    <property type="match status" value="1"/>
</dbReference>
<evidence type="ECO:0000313" key="13">
    <source>
        <dbReference type="EMBL" id="SEJ75407.1"/>
    </source>
</evidence>
<accession>A0A1H7BGG1</accession>
<dbReference type="GO" id="GO:0005524">
    <property type="term" value="F:ATP binding"/>
    <property type="evidence" value="ECO:0007669"/>
    <property type="project" value="UniProtKB-UniRule"/>
</dbReference>
<dbReference type="EC" id="6.3.4.13" evidence="2 10"/>
<keyword evidence="6 11" id="KW-0067">ATP-binding</keyword>
<dbReference type="SUPFAM" id="SSF51246">
    <property type="entry name" value="Rudiment single hybrid motif"/>
    <property type="match status" value="1"/>
</dbReference>
<dbReference type="InterPro" id="IPR011054">
    <property type="entry name" value="Rudment_hybrid_motif"/>
</dbReference>
<dbReference type="InterPro" id="IPR037123">
    <property type="entry name" value="PRibGlycinamide_synth_C_sf"/>
</dbReference>
<comment type="pathway">
    <text evidence="1 10">Purine metabolism; IMP biosynthesis via de novo pathway; N(1)-(5-phospho-D-ribosyl)glycinamide from 5-phospho-alpha-D-ribose 1-diphosphate: step 2/2.</text>
</comment>
<organism evidence="13 14">
    <name type="scientific">Cyclobacterium xiamenense</name>
    <dbReference type="NCBI Taxonomy" id="1297121"/>
    <lineage>
        <taxon>Bacteria</taxon>
        <taxon>Pseudomonadati</taxon>
        <taxon>Bacteroidota</taxon>
        <taxon>Cytophagia</taxon>
        <taxon>Cytophagales</taxon>
        <taxon>Cyclobacteriaceae</taxon>
        <taxon>Cyclobacterium</taxon>
    </lineage>
</organism>
<dbReference type="PANTHER" id="PTHR43472">
    <property type="entry name" value="PHOSPHORIBOSYLAMINE--GLYCINE LIGASE"/>
    <property type="match status" value="1"/>
</dbReference>
<dbReference type="Gene3D" id="3.40.50.20">
    <property type="match status" value="1"/>
</dbReference>
<name>A0A1H7BGG1_9BACT</name>
<dbReference type="UniPathway" id="UPA00074">
    <property type="reaction ID" value="UER00125"/>
</dbReference>
<comment type="similarity">
    <text evidence="7 10">Belongs to the GARS family.</text>
</comment>
<dbReference type="InterPro" id="IPR020560">
    <property type="entry name" value="PRibGlycinamide_synth_C-dom"/>
</dbReference>
<dbReference type="InterPro" id="IPR013815">
    <property type="entry name" value="ATP_grasp_subdomain_1"/>
</dbReference>
<dbReference type="STRING" id="1416801.SAMN05192553_11160"/>
<evidence type="ECO:0000256" key="11">
    <source>
        <dbReference type="PROSITE-ProRule" id="PRU00409"/>
    </source>
</evidence>
<comment type="catalytic activity">
    <reaction evidence="10">
        <text>5-phospho-beta-D-ribosylamine + glycine + ATP = N(1)-(5-phospho-beta-D-ribosyl)glycinamide + ADP + phosphate + H(+)</text>
        <dbReference type="Rhea" id="RHEA:17453"/>
        <dbReference type="ChEBI" id="CHEBI:15378"/>
        <dbReference type="ChEBI" id="CHEBI:30616"/>
        <dbReference type="ChEBI" id="CHEBI:43474"/>
        <dbReference type="ChEBI" id="CHEBI:57305"/>
        <dbReference type="ChEBI" id="CHEBI:58681"/>
        <dbReference type="ChEBI" id="CHEBI:143788"/>
        <dbReference type="ChEBI" id="CHEBI:456216"/>
        <dbReference type="EC" id="6.3.4.13"/>
    </reaction>
</comment>
<dbReference type="RefSeq" id="WP_092178556.1">
    <property type="nucleotide sequence ID" value="NZ_FNZH01000011.1"/>
</dbReference>
<evidence type="ECO:0000256" key="5">
    <source>
        <dbReference type="ARBA" id="ARBA00022755"/>
    </source>
</evidence>
<evidence type="ECO:0000256" key="1">
    <source>
        <dbReference type="ARBA" id="ARBA00005174"/>
    </source>
</evidence>
<feature type="domain" description="ATP-grasp" evidence="12">
    <location>
        <begin position="111"/>
        <end position="319"/>
    </location>
</feature>
<dbReference type="Pfam" id="PF02844">
    <property type="entry name" value="GARS_N"/>
    <property type="match status" value="1"/>
</dbReference>
<evidence type="ECO:0000313" key="14">
    <source>
        <dbReference type="Proteomes" id="UP000199403"/>
    </source>
</evidence>
<evidence type="ECO:0000256" key="10">
    <source>
        <dbReference type="HAMAP-Rule" id="MF_00138"/>
    </source>
</evidence>
<evidence type="ECO:0000256" key="4">
    <source>
        <dbReference type="ARBA" id="ARBA00022741"/>
    </source>
</evidence>
<dbReference type="Gene3D" id="3.90.600.10">
    <property type="entry name" value="Phosphoribosylglycinamide synthetase, C-terminal domain"/>
    <property type="match status" value="1"/>
</dbReference>
<dbReference type="Gene3D" id="3.30.1490.20">
    <property type="entry name" value="ATP-grasp fold, A domain"/>
    <property type="match status" value="1"/>
</dbReference>
<dbReference type="SMART" id="SM01210">
    <property type="entry name" value="GARS_C"/>
    <property type="match status" value="1"/>
</dbReference>
<dbReference type="PANTHER" id="PTHR43472:SF1">
    <property type="entry name" value="PHOSPHORIBOSYLAMINE--GLYCINE LIGASE, CHLOROPLASTIC"/>
    <property type="match status" value="1"/>
</dbReference>
<dbReference type="GO" id="GO:0009113">
    <property type="term" value="P:purine nucleobase biosynthetic process"/>
    <property type="evidence" value="ECO:0007669"/>
    <property type="project" value="InterPro"/>
</dbReference>
<evidence type="ECO:0000256" key="9">
    <source>
        <dbReference type="ARBA" id="ARBA00042864"/>
    </source>
</evidence>
<dbReference type="InterPro" id="IPR016185">
    <property type="entry name" value="PreATP-grasp_dom_sf"/>
</dbReference>
<keyword evidence="3 10" id="KW-0436">Ligase</keyword>
<dbReference type="InterPro" id="IPR020562">
    <property type="entry name" value="PRibGlycinamide_synth_N"/>
</dbReference>
<dbReference type="InterPro" id="IPR020561">
    <property type="entry name" value="PRibGlycinamid_synth_ATP-grasp"/>
</dbReference>
<dbReference type="HAMAP" id="MF_00138">
    <property type="entry name" value="GARS"/>
    <property type="match status" value="1"/>
</dbReference>
<evidence type="ECO:0000256" key="3">
    <source>
        <dbReference type="ARBA" id="ARBA00022598"/>
    </source>
</evidence>
<dbReference type="OrthoDB" id="9807240at2"/>
<dbReference type="EMBL" id="FNZH01000011">
    <property type="protein sequence ID" value="SEJ75407.1"/>
    <property type="molecule type" value="Genomic_DNA"/>
</dbReference>
<evidence type="ECO:0000256" key="6">
    <source>
        <dbReference type="ARBA" id="ARBA00022840"/>
    </source>
</evidence>
<dbReference type="InterPro" id="IPR011761">
    <property type="entry name" value="ATP-grasp"/>
</dbReference>
<evidence type="ECO:0000259" key="12">
    <source>
        <dbReference type="PROSITE" id="PS50975"/>
    </source>
</evidence>
<dbReference type="GO" id="GO:0006189">
    <property type="term" value="P:'de novo' IMP biosynthetic process"/>
    <property type="evidence" value="ECO:0007669"/>
    <property type="project" value="UniProtKB-UniRule"/>
</dbReference>
<keyword evidence="4 11" id="KW-0547">Nucleotide-binding</keyword>
<sequence length="431" mass="46388">MNILLLGSGGREHAFAWKINQSTHCNKLWIAPGNAGTAALGENVALAVNDFPGIRDFCLKNTVDLLVVGPEEPLVKGLKDFLALDPKTAGIPVAGPGKAGAQLEGSKDFSKEFMVKNGIPTATYATFTEETLLEGMEYLKTQQLPIVLKADGLAAGKGVLICTDLEEATRSLRDMLEGHKFGEASSKVVVETFLKGIELSVFVATDGDTYKILPEAKDYKRIGEKDTGPNTGGMGAISPVPFADADFMEKVDRKIVQPTIQGLHDAGIDYRGFLFIGLMNMDGEPYVIEYNVRMGDPETQAVLPRVESDFLELLDAIANKKLAGYELKTASTVTATVVMVAGGYPGAYEKGKTISGLEKNTLENALTFHAGTQTTNSGTIGTNGGRVMGITGIGATTEEAIRNAYERVDQIRWENVNFRKDIGQDILELEN</sequence>
<keyword evidence="5 10" id="KW-0658">Purine biosynthesis</keyword>
<proteinExistence type="inferred from homology"/>
<dbReference type="Pfam" id="PF02843">
    <property type="entry name" value="GARS_C"/>
    <property type="match status" value="1"/>
</dbReference>
<dbReference type="GO" id="GO:0004637">
    <property type="term" value="F:phosphoribosylamine-glycine ligase activity"/>
    <property type="evidence" value="ECO:0007669"/>
    <property type="project" value="UniProtKB-UniRule"/>
</dbReference>
<evidence type="ECO:0000256" key="7">
    <source>
        <dbReference type="ARBA" id="ARBA00038345"/>
    </source>
</evidence>
<protein>
    <recommendedName>
        <fullName evidence="2 10">Phosphoribosylamine--glycine ligase</fullName>
        <ecNumber evidence="2 10">6.3.4.13</ecNumber>
    </recommendedName>
    <alternativeName>
        <fullName evidence="10">GARS</fullName>
    </alternativeName>
    <alternativeName>
        <fullName evidence="8 10">Glycinamide ribonucleotide synthetase</fullName>
    </alternativeName>
    <alternativeName>
        <fullName evidence="9 10">Phosphoribosylglycinamide synthetase</fullName>
    </alternativeName>
</protein>
<gene>
    <name evidence="10" type="primary">purD</name>
    <name evidence="13" type="ORF">SAMN05192553_11160</name>
</gene>
<keyword evidence="14" id="KW-1185">Reference proteome</keyword>